<dbReference type="EMBL" id="CP012393">
    <property type="protein sequence ID" value="ANW91232.1"/>
    <property type="molecule type" value="Genomic_DNA"/>
</dbReference>
<accession>A0AAD2J6R1</accession>
<proteinExistence type="predicted"/>
<protein>
    <submittedName>
        <fullName evidence="2">Uncharacterized protein</fullName>
    </submittedName>
</protein>
<dbReference type="EMBL" id="FFEF01000001">
    <property type="protein sequence ID" value="CWT66728.1"/>
    <property type="molecule type" value="Genomic_DNA"/>
</dbReference>
<organism evidence="2 3">
    <name type="scientific">Neisseria meningitidis</name>
    <dbReference type="NCBI Taxonomy" id="487"/>
    <lineage>
        <taxon>Bacteria</taxon>
        <taxon>Pseudomonadati</taxon>
        <taxon>Pseudomonadota</taxon>
        <taxon>Betaproteobacteria</taxon>
        <taxon>Neisseriales</taxon>
        <taxon>Neisseriaceae</taxon>
        <taxon>Neisseria</taxon>
    </lineage>
</organism>
<reference evidence="2 3" key="2">
    <citation type="submission" date="2016-02" db="EMBL/GenBank/DDBJ databases">
        <authorList>
            <consortium name="Pathogen Informatics"/>
        </authorList>
    </citation>
    <scope>NUCLEOTIDE SEQUENCE [LARGE SCALE GENOMIC DNA]</scope>
    <source>
        <strain evidence="2 3">2842STDY5881531</strain>
    </source>
</reference>
<evidence type="ECO:0000313" key="2">
    <source>
        <dbReference type="EMBL" id="CWT66728.1"/>
    </source>
</evidence>
<sequence length="46" mass="5081">MLPLFFRYLSPKAHIAFANASSGFVPLLLLDCIHFLRCSGVNLSIS</sequence>
<reference evidence="1 4" key="1">
    <citation type="submission" date="2015-07" db="EMBL/GenBank/DDBJ databases">
        <title>Comparative genome sequencing reveals within-host evolution of Neisseria meningitidis during.</title>
        <authorList>
            <person name="Klughammer J."/>
            <person name="Dittrich M."/>
            <person name="Mueller T."/>
            <person name="Blom J."/>
            <person name="Goesmann A."/>
            <person name="Vogel U."/>
            <person name="Frosch M."/>
            <person name="Bock C."/>
            <person name="Schoen C."/>
        </authorList>
    </citation>
    <scope>NUCLEOTIDE SEQUENCE [LARGE SCALE GENOMIC DNA]</scope>
    <source>
        <strain evidence="1 4">DE8555</strain>
    </source>
</reference>
<evidence type="ECO:0000313" key="3">
    <source>
        <dbReference type="Proteomes" id="UP000069876"/>
    </source>
</evidence>
<gene>
    <name evidence="1" type="ORF">DE8555_0667</name>
    <name evidence="2" type="ORF">ERS514851_00078</name>
</gene>
<dbReference type="Proteomes" id="UP000069876">
    <property type="component" value="Unassembled WGS sequence"/>
</dbReference>
<dbReference type="AlphaFoldDB" id="A0AAD2J6R1"/>
<evidence type="ECO:0000313" key="4">
    <source>
        <dbReference type="Proteomes" id="UP000092966"/>
    </source>
</evidence>
<dbReference type="Proteomes" id="UP000092966">
    <property type="component" value="Chromosome"/>
</dbReference>
<name>A0AAD2J6R1_NEIME</name>
<evidence type="ECO:0000313" key="1">
    <source>
        <dbReference type="EMBL" id="ANW91232.1"/>
    </source>
</evidence>